<reference evidence="1" key="2">
    <citation type="submission" date="2020-09" db="EMBL/GenBank/DDBJ databases">
        <authorList>
            <person name="Sun Q."/>
            <person name="Ohkuma M."/>
        </authorList>
    </citation>
    <scope>NUCLEOTIDE SEQUENCE</scope>
    <source>
        <strain evidence="1">JCM 4125</strain>
    </source>
</reference>
<dbReference type="Proteomes" id="UP000646776">
    <property type="component" value="Unassembled WGS sequence"/>
</dbReference>
<proteinExistence type="predicted"/>
<gene>
    <name evidence="1" type="ORF">GCM10010226_88820</name>
</gene>
<accession>A0A918HQV4</accession>
<sequence>MTAWLDMPVGNECSPSPQELVAFVAERGRPAADGDRVITFEGRATIYRDGPLLLYHGTPTRVVETLTWERVHRPPPLQLVLGSSLDVHISAVAVGGLVGWVCPIPEAGPGR</sequence>
<protein>
    <submittedName>
        <fullName evidence="1">Uncharacterized protein</fullName>
    </submittedName>
</protein>
<evidence type="ECO:0000313" key="2">
    <source>
        <dbReference type="Proteomes" id="UP000646776"/>
    </source>
</evidence>
<name>A0A918HQV4_9ACTN</name>
<comment type="caution">
    <text evidence="1">The sequence shown here is derived from an EMBL/GenBank/DDBJ whole genome shotgun (WGS) entry which is preliminary data.</text>
</comment>
<dbReference type="EMBL" id="BMSA01000054">
    <property type="protein sequence ID" value="GGT97605.1"/>
    <property type="molecule type" value="Genomic_DNA"/>
</dbReference>
<dbReference type="AlphaFoldDB" id="A0A918HQV4"/>
<reference evidence="1" key="1">
    <citation type="journal article" date="2014" name="Int. J. Syst. Evol. Microbiol.">
        <title>Complete genome sequence of Corynebacterium casei LMG S-19264T (=DSM 44701T), isolated from a smear-ripened cheese.</title>
        <authorList>
            <consortium name="US DOE Joint Genome Institute (JGI-PGF)"/>
            <person name="Walter F."/>
            <person name="Albersmeier A."/>
            <person name="Kalinowski J."/>
            <person name="Ruckert C."/>
        </authorList>
    </citation>
    <scope>NUCLEOTIDE SEQUENCE</scope>
    <source>
        <strain evidence="1">JCM 4125</strain>
    </source>
</reference>
<keyword evidence="2" id="KW-1185">Reference proteome</keyword>
<organism evidence="1 2">
    <name type="scientific">Streptomyces phaeofaciens</name>
    <dbReference type="NCBI Taxonomy" id="68254"/>
    <lineage>
        <taxon>Bacteria</taxon>
        <taxon>Bacillati</taxon>
        <taxon>Actinomycetota</taxon>
        <taxon>Actinomycetes</taxon>
        <taxon>Kitasatosporales</taxon>
        <taxon>Streptomycetaceae</taxon>
        <taxon>Streptomyces</taxon>
    </lineage>
</organism>
<evidence type="ECO:0000313" key="1">
    <source>
        <dbReference type="EMBL" id="GGT97605.1"/>
    </source>
</evidence>